<feature type="chain" id="PRO_5012333977" evidence="3">
    <location>
        <begin position="25"/>
        <end position="106"/>
    </location>
</feature>
<keyword evidence="2" id="KW-1133">Transmembrane helix</keyword>
<dbReference type="Proteomes" id="UP000242444">
    <property type="component" value="Unassembled WGS sequence"/>
</dbReference>
<accession>A0A263D8Y8</accession>
<keyword evidence="2" id="KW-0472">Membrane</keyword>
<evidence type="ECO:0000313" key="4">
    <source>
        <dbReference type="EMBL" id="OZM74984.1"/>
    </source>
</evidence>
<evidence type="ECO:0000313" key="5">
    <source>
        <dbReference type="Proteomes" id="UP000242444"/>
    </source>
</evidence>
<comment type="caution">
    <text evidence="4">The sequence shown here is derived from an EMBL/GenBank/DDBJ whole genome shotgun (WGS) entry which is preliminary data.</text>
</comment>
<name>A0A263D8Y8_9PSEU</name>
<dbReference type="EMBL" id="NKYE01000001">
    <property type="protein sequence ID" value="OZM74984.1"/>
    <property type="molecule type" value="Genomic_DNA"/>
</dbReference>
<sequence length="106" mass="10568">MTRAAATFGVALLGMLAGSAPALAADGEYVRASGVPFGILGPVGMVAVAVGVLGMAVGVARSRKKAAAERLAAQAAAERLAAQPRAEYPDDATRPVLTPVRRSPAA</sequence>
<dbReference type="AlphaFoldDB" id="A0A263D8Y8"/>
<keyword evidence="5" id="KW-1185">Reference proteome</keyword>
<proteinExistence type="predicted"/>
<reference evidence="4 5" key="1">
    <citation type="submission" date="2017-07" db="EMBL/GenBank/DDBJ databases">
        <title>Amycolatopsis antarcticus sp. nov., isolated from the surface of an Antarcticus brown macroalga.</title>
        <authorList>
            <person name="Wang J."/>
            <person name="Leiva S."/>
            <person name="Huang J."/>
            <person name="Huang Y."/>
        </authorList>
    </citation>
    <scope>NUCLEOTIDE SEQUENCE [LARGE SCALE GENOMIC DNA]</scope>
    <source>
        <strain evidence="4 5">AU-G6</strain>
    </source>
</reference>
<evidence type="ECO:0000256" key="3">
    <source>
        <dbReference type="SAM" id="SignalP"/>
    </source>
</evidence>
<dbReference type="RefSeq" id="WP_094860765.1">
    <property type="nucleotide sequence ID" value="NZ_NKYE01000001.1"/>
</dbReference>
<feature type="transmembrane region" description="Helical" evidence="2">
    <location>
        <begin position="34"/>
        <end position="60"/>
    </location>
</feature>
<keyword evidence="2" id="KW-0812">Transmembrane</keyword>
<feature type="signal peptide" evidence="3">
    <location>
        <begin position="1"/>
        <end position="24"/>
    </location>
</feature>
<organism evidence="4 5">
    <name type="scientific">Amycolatopsis antarctica</name>
    <dbReference type="NCBI Taxonomy" id="1854586"/>
    <lineage>
        <taxon>Bacteria</taxon>
        <taxon>Bacillati</taxon>
        <taxon>Actinomycetota</taxon>
        <taxon>Actinomycetes</taxon>
        <taxon>Pseudonocardiales</taxon>
        <taxon>Pseudonocardiaceae</taxon>
        <taxon>Amycolatopsis</taxon>
    </lineage>
</organism>
<evidence type="ECO:0000256" key="2">
    <source>
        <dbReference type="SAM" id="Phobius"/>
    </source>
</evidence>
<gene>
    <name evidence="4" type="ORF">CFN78_01980</name>
</gene>
<keyword evidence="3" id="KW-0732">Signal</keyword>
<feature type="region of interest" description="Disordered" evidence="1">
    <location>
        <begin position="82"/>
        <end position="106"/>
    </location>
</feature>
<dbReference type="InParanoid" id="A0A263D8Y8"/>
<protein>
    <submittedName>
        <fullName evidence="4">Uncharacterized protein</fullName>
    </submittedName>
</protein>
<evidence type="ECO:0000256" key="1">
    <source>
        <dbReference type="SAM" id="MobiDB-lite"/>
    </source>
</evidence>